<gene>
    <name evidence="10" type="ORF">QC825_10160</name>
</gene>
<dbReference type="InterPro" id="IPR003423">
    <property type="entry name" value="OMP_efflux"/>
</dbReference>
<dbReference type="EMBL" id="JARWAO010000005">
    <property type="protein sequence ID" value="MDR5896435.1"/>
    <property type="molecule type" value="Genomic_DNA"/>
</dbReference>
<evidence type="ECO:0000256" key="5">
    <source>
        <dbReference type="ARBA" id="ARBA00022692"/>
    </source>
</evidence>
<feature type="chain" id="PRO_5045528197" evidence="9">
    <location>
        <begin position="22"/>
        <end position="494"/>
    </location>
</feature>
<keyword evidence="6" id="KW-0472">Membrane</keyword>
<feature type="compositionally biased region" description="Low complexity" evidence="8">
    <location>
        <begin position="76"/>
        <end position="85"/>
    </location>
</feature>
<dbReference type="SUPFAM" id="SSF56954">
    <property type="entry name" value="Outer membrane efflux proteins (OEP)"/>
    <property type="match status" value="1"/>
</dbReference>
<dbReference type="Gene3D" id="1.20.1600.10">
    <property type="entry name" value="Outer membrane efflux proteins (OEP)"/>
    <property type="match status" value="1"/>
</dbReference>
<reference evidence="10 11" key="1">
    <citation type="submission" date="2023-04" db="EMBL/GenBank/DDBJ databases">
        <title>A long-awaited taxogenomic arrangement of the family Halomonadaceae.</title>
        <authorList>
            <person name="De La Haba R."/>
            <person name="Chuvochina M."/>
            <person name="Wittouck S."/>
            <person name="Arahal D.R."/>
            <person name="Sanchez-Porro C."/>
            <person name="Hugenholtz P."/>
            <person name="Ventosa A."/>
        </authorList>
    </citation>
    <scope>NUCLEOTIDE SEQUENCE [LARGE SCALE GENOMIC DNA]</scope>
    <source>
        <strain evidence="10 11">DSM 22428</strain>
    </source>
</reference>
<evidence type="ECO:0000256" key="6">
    <source>
        <dbReference type="ARBA" id="ARBA00023136"/>
    </source>
</evidence>
<keyword evidence="4" id="KW-1134">Transmembrane beta strand</keyword>
<evidence type="ECO:0000256" key="8">
    <source>
        <dbReference type="SAM" id="MobiDB-lite"/>
    </source>
</evidence>
<comment type="subcellular location">
    <subcellularLocation>
        <location evidence="1">Cell outer membrane</location>
    </subcellularLocation>
</comment>
<dbReference type="PANTHER" id="PTHR30026:SF20">
    <property type="entry name" value="OUTER MEMBRANE PROTEIN TOLC"/>
    <property type="match status" value="1"/>
</dbReference>
<organism evidence="10 11">
    <name type="scientific">Larsenimonas suaedae</name>
    <dbReference type="NCBI Taxonomy" id="1851019"/>
    <lineage>
        <taxon>Bacteria</taxon>
        <taxon>Pseudomonadati</taxon>
        <taxon>Pseudomonadota</taxon>
        <taxon>Gammaproteobacteria</taxon>
        <taxon>Oceanospirillales</taxon>
        <taxon>Halomonadaceae</taxon>
        <taxon>Larsenimonas</taxon>
    </lineage>
</organism>
<dbReference type="Pfam" id="PF02321">
    <property type="entry name" value="OEP"/>
    <property type="match status" value="2"/>
</dbReference>
<evidence type="ECO:0000256" key="3">
    <source>
        <dbReference type="ARBA" id="ARBA00022448"/>
    </source>
</evidence>
<dbReference type="InterPro" id="IPR010130">
    <property type="entry name" value="T1SS_OMP_TolC"/>
</dbReference>
<keyword evidence="9" id="KW-0732">Signal</keyword>
<evidence type="ECO:0000256" key="2">
    <source>
        <dbReference type="ARBA" id="ARBA00007613"/>
    </source>
</evidence>
<keyword evidence="7" id="KW-0998">Cell outer membrane</keyword>
<sequence length="494" mass="53767">MPRIKALSLAVALAASTQVQAADLMSITRDAMSNNANYAASRAGYDSTEAQEDVQRGDLLPQITASATHTRYHVISSPDSSAGAATAGGGTAAARGSDDDYGATSANVQLTQSLFDATNWFQLEAAERSTAQQALTLAGDRQQLFYNVAEAYFEVLRAHELLETYRAQERALQREFEQVRQQFEVGVVAIPAVRSAESSYDSARAQRISQESALEVAFESLEQLTGKQYASIDTLKSDLPIERPKPSSRDDWASMAATQNITLLAAKAAVKAARADVKTARAGHLPVVSAFANYDYSKSNQDYIRGHSGDTTFGVQVNVPIFSGGSTSAQVRANTYTLEQTQFQAEDQLRTAVQNARSYYAQVNNAIYSIAAQKKAIASARSSLDARRQGYQVGTYNIVDVLDAEQDFYTAMSNYADARYDYILDMLNLRQAAGVLDQGTLEALNKWLDADKAVQLDISDRSNDQDLLSREISTVDQDSNVFGAVTPARLTPER</sequence>
<comment type="similarity">
    <text evidence="2">Belongs to the outer membrane factor (OMF) (TC 1.B.17) family.</text>
</comment>
<evidence type="ECO:0000313" key="11">
    <source>
        <dbReference type="Proteomes" id="UP001269375"/>
    </source>
</evidence>
<feature type="signal peptide" evidence="9">
    <location>
        <begin position="1"/>
        <end position="21"/>
    </location>
</feature>
<proteinExistence type="inferred from homology"/>
<comment type="caution">
    <text evidence="10">The sequence shown here is derived from an EMBL/GenBank/DDBJ whole genome shotgun (WGS) entry which is preliminary data.</text>
</comment>
<dbReference type="RefSeq" id="WP_251594045.1">
    <property type="nucleotide sequence ID" value="NZ_JAMLJI010000003.1"/>
</dbReference>
<feature type="region of interest" description="Disordered" evidence="8">
    <location>
        <begin position="76"/>
        <end position="98"/>
    </location>
</feature>
<evidence type="ECO:0000256" key="1">
    <source>
        <dbReference type="ARBA" id="ARBA00004442"/>
    </source>
</evidence>
<protein>
    <submittedName>
        <fullName evidence="10">TolC family outer membrane protein</fullName>
    </submittedName>
</protein>
<dbReference type="Proteomes" id="UP001269375">
    <property type="component" value="Unassembled WGS sequence"/>
</dbReference>
<dbReference type="PANTHER" id="PTHR30026">
    <property type="entry name" value="OUTER MEMBRANE PROTEIN TOLC"/>
    <property type="match status" value="1"/>
</dbReference>
<name>A0ABU1GWK6_9GAMM</name>
<evidence type="ECO:0000256" key="7">
    <source>
        <dbReference type="ARBA" id="ARBA00023237"/>
    </source>
</evidence>
<keyword evidence="3" id="KW-0813">Transport</keyword>
<evidence type="ECO:0000313" key="10">
    <source>
        <dbReference type="EMBL" id="MDR5896435.1"/>
    </source>
</evidence>
<keyword evidence="5" id="KW-0812">Transmembrane</keyword>
<dbReference type="NCBIfam" id="TIGR01844">
    <property type="entry name" value="type_I_sec_TolC"/>
    <property type="match status" value="1"/>
</dbReference>
<keyword evidence="11" id="KW-1185">Reference proteome</keyword>
<evidence type="ECO:0000256" key="4">
    <source>
        <dbReference type="ARBA" id="ARBA00022452"/>
    </source>
</evidence>
<accession>A0ABU1GWK6</accession>
<dbReference type="InterPro" id="IPR051906">
    <property type="entry name" value="TolC-like"/>
</dbReference>
<evidence type="ECO:0000256" key="9">
    <source>
        <dbReference type="SAM" id="SignalP"/>
    </source>
</evidence>